<dbReference type="EMBL" id="RCHS01001529">
    <property type="protein sequence ID" value="RMX53021.1"/>
    <property type="molecule type" value="Genomic_DNA"/>
</dbReference>
<dbReference type="Gene3D" id="1.25.40.10">
    <property type="entry name" value="Tetratricopeptide repeat domain"/>
    <property type="match status" value="1"/>
</dbReference>
<reference evidence="2 3" key="1">
    <citation type="journal article" date="2018" name="Sci. Rep.">
        <title>Comparative analysis of the Pocillopora damicornis genome highlights role of immune system in coral evolution.</title>
        <authorList>
            <person name="Cunning R."/>
            <person name="Bay R.A."/>
            <person name="Gillette P."/>
            <person name="Baker A.C."/>
            <person name="Traylor-Knowles N."/>
        </authorList>
    </citation>
    <scope>NUCLEOTIDE SEQUENCE [LARGE SCALE GENOMIC DNA]</scope>
    <source>
        <strain evidence="2">RSMAS</strain>
        <tissue evidence="2">Whole animal</tissue>
    </source>
</reference>
<keyword evidence="3" id="KW-1185">Reference proteome</keyword>
<dbReference type="OrthoDB" id="626167at2759"/>
<dbReference type="InterPro" id="IPR011990">
    <property type="entry name" value="TPR-like_helical_dom_sf"/>
</dbReference>
<evidence type="ECO:0000256" key="1">
    <source>
        <dbReference type="PROSITE-ProRule" id="PRU00339"/>
    </source>
</evidence>
<dbReference type="AlphaFoldDB" id="A0A3M6UHA9"/>
<evidence type="ECO:0000313" key="2">
    <source>
        <dbReference type="EMBL" id="RMX53021.1"/>
    </source>
</evidence>
<comment type="caution">
    <text evidence="2">The sequence shown here is derived from an EMBL/GenBank/DDBJ whole genome shotgun (WGS) entry which is preliminary data.</text>
</comment>
<dbReference type="Proteomes" id="UP000275408">
    <property type="component" value="Unassembled WGS sequence"/>
</dbReference>
<dbReference type="PROSITE" id="PS50005">
    <property type="entry name" value="TPR"/>
    <property type="match status" value="1"/>
</dbReference>
<gene>
    <name evidence="2" type="ORF">pdam_00018262</name>
</gene>
<name>A0A3M6UHA9_POCDA</name>
<evidence type="ECO:0000313" key="3">
    <source>
        <dbReference type="Proteomes" id="UP000275408"/>
    </source>
</evidence>
<protein>
    <submittedName>
        <fullName evidence="2">Uncharacterized protein</fullName>
    </submittedName>
</protein>
<keyword evidence="1" id="KW-0802">TPR repeat</keyword>
<proteinExistence type="predicted"/>
<dbReference type="InterPro" id="IPR019734">
    <property type="entry name" value="TPR_rpt"/>
</dbReference>
<organism evidence="2 3">
    <name type="scientific">Pocillopora damicornis</name>
    <name type="common">Cauliflower coral</name>
    <name type="synonym">Millepora damicornis</name>
    <dbReference type="NCBI Taxonomy" id="46731"/>
    <lineage>
        <taxon>Eukaryota</taxon>
        <taxon>Metazoa</taxon>
        <taxon>Cnidaria</taxon>
        <taxon>Anthozoa</taxon>
        <taxon>Hexacorallia</taxon>
        <taxon>Scleractinia</taxon>
        <taxon>Astrocoeniina</taxon>
        <taxon>Pocilloporidae</taxon>
        <taxon>Pocillopora</taxon>
    </lineage>
</organism>
<sequence>MDLEKFQESKNCHFQARNIRMEKLESDHSELGDSILNLGMVFERCSELREAAYNYHQALEIYAKHYPVNHHLCQTAEECLKRVSQQVDLNNPSLNRYENFKARIWSSMKKNFRRSMILNNSFAGSFFKRELCRIWRKFLCRDNIK</sequence>
<feature type="repeat" description="TPR" evidence="1">
    <location>
        <begin position="32"/>
        <end position="65"/>
    </location>
</feature>
<dbReference type="SUPFAM" id="SSF48452">
    <property type="entry name" value="TPR-like"/>
    <property type="match status" value="1"/>
</dbReference>
<accession>A0A3M6UHA9</accession>